<dbReference type="InterPro" id="IPR007527">
    <property type="entry name" value="Znf_SWIM"/>
</dbReference>
<organism evidence="4 5">
    <name type="scientific">Circinella minor</name>
    <dbReference type="NCBI Taxonomy" id="1195481"/>
    <lineage>
        <taxon>Eukaryota</taxon>
        <taxon>Fungi</taxon>
        <taxon>Fungi incertae sedis</taxon>
        <taxon>Mucoromycota</taxon>
        <taxon>Mucoromycotina</taxon>
        <taxon>Mucoromycetes</taxon>
        <taxon>Mucorales</taxon>
        <taxon>Lichtheimiaceae</taxon>
        <taxon>Circinella</taxon>
    </lineage>
</organism>
<evidence type="ECO:0000259" key="3">
    <source>
        <dbReference type="PROSITE" id="PS50966"/>
    </source>
</evidence>
<dbReference type="Proteomes" id="UP000646827">
    <property type="component" value="Unassembled WGS sequence"/>
</dbReference>
<feature type="domain" description="SWIM-type" evidence="3">
    <location>
        <begin position="497"/>
        <end position="532"/>
    </location>
</feature>
<reference evidence="4 5" key="1">
    <citation type="submission" date="2020-12" db="EMBL/GenBank/DDBJ databases">
        <title>Metabolic potential, ecology and presence of endohyphal bacteria is reflected in genomic diversity of Mucoromycotina.</title>
        <authorList>
            <person name="Muszewska A."/>
            <person name="Okrasinska A."/>
            <person name="Steczkiewicz K."/>
            <person name="Drgas O."/>
            <person name="Orlowska M."/>
            <person name="Perlinska-Lenart U."/>
            <person name="Aleksandrzak-Piekarczyk T."/>
            <person name="Szatraj K."/>
            <person name="Zielenkiewicz U."/>
            <person name="Pilsyk S."/>
            <person name="Malc E."/>
            <person name="Mieczkowski P."/>
            <person name="Kruszewska J.S."/>
            <person name="Biernat P."/>
            <person name="Pawlowska J."/>
        </authorList>
    </citation>
    <scope>NUCLEOTIDE SEQUENCE [LARGE SCALE GENOMIC DNA]</scope>
    <source>
        <strain evidence="4 5">CBS 142.35</strain>
    </source>
</reference>
<evidence type="ECO:0000256" key="1">
    <source>
        <dbReference type="PROSITE-ProRule" id="PRU00325"/>
    </source>
</evidence>
<evidence type="ECO:0000313" key="4">
    <source>
        <dbReference type="EMBL" id="KAG2215878.1"/>
    </source>
</evidence>
<dbReference type="GO" id="GO:0008270">
    <property type="term" value="F:zinc ion binding"/>
    <property type="evidence" value="ECO:0007669"/>
    <property type="project" value="UniProtKB-KW"/>
</dbReference>
<keyword evidence="1" id="KW-0862">Zinc</keyword>
<proteinExistence type="predicted"/>
<dbReference type="OrthoDB" id="6434392at2759"/>
<comment type="caution">
    <text evidence="4">The sequence shown here is derived from an EMBL/GenBank/DDBJ whole genome shotgun (WGS) entry which is preliminary data.</text>
</comment>
<dbReference type="AlphaFoldDB" id="A0A8H7RU68"/>
<keyword evidence="5" id="KW-1185">Reference proteome</keyword>
<sequence length="646" mass="73703">MNAIRNSTDLQHLEVNETQDIVFQPTPVTAGAVVEHNITTYLSVIESAPEREGVQWNKAKEKIGTALKDSNKKNRRVNNRVILWTHIYVCHREGAPRIHIRPSKSGQKRPDQKPTKKIGCRAKLLVRCYQDDPDMVTFYYERSHHNHTPGSMDEIRHLKLQDSIKDAILKQLKLDFGPAAVFNALDKIFPNVNFESKESRNTVIAYEDVYNLYYKLKRGQTQHDDDDFLSLETWLIDLEKKGYIVCSPHLSEGKFAYGIQAAIQKALLVQSASFCLDATHDVTIYANTVMYSIVIRHPTLDRGVPVAYLITNDQSAEPLKQWFIILKAMGVNPLKVTIDCDLSEANAIVAIYGGSTVIQYCSSHVARAWMGQIRKKIVCSEDENKEQIARSLYLDLRDLMWEEEEARFGLQLDEFKEKNRRLDGLVHLLVTKVEKSYKNHIGNEERGVGRMSKGTKADMRDKTKAAIYSEEEIRLMITLETDGSFTIASFSSADVFYKITMDETTITACTCPHFQNSPRPCKHMYLLQRSDHSFSIKSPTPTIFSSSVNENSSARHTILSSGSTQQSPPLSLSSLSSLQVTEERPSAEERIRTIFRRISHRLNDVTYGPNDEEQLHRLVDERLLEFEELVNELGTVPPNKRLRTQH</sequence>
<name>A0A8H7RU68_9FUNG</name>
<evidence type="ECO:0000256" key="2">
    <source>
        <dbReference type="SAM" id="MobiDB-lite"/>
    </source>
</evidence>
<feature type="region of interest" description="Disordered" evidence="2">
    <location>
        <begin position="555"/>
        <end position="586"/>
    </location>
</feature>
<protein>
    <recommendedName>
        <fullName evidence="3">SWIM-type domain-containing protein</fullName>
    </recommendedName>
</protein>
<feature type="compositionally biased region" description="Low complexity" evidence="2">
    <location>
        <begin position="559"/>
        <end position="579"/>
    </location>
</feature>
<evidence type="ECO:0000313" key="5">
    <source>
        <dbReference type="Proteomes" id="UP000646827"/>
    </source>
</evidence>
<dbReference type="PROSITE" id="PS50966">
    <property type="entry name" value="ZF_SWIM"/>
    <property type="match status" value="1"/>
</dbReference>
<gene>
    <name evidence="4" type="ORF">INT45_006785</name>
</gene>
<accession>A0A8H7RU68</accession>
<keyword evidence="1" id="KW-0863">Zinc-finger</keyword>
<dbReference type="EMBL" id="JAEPRB010000476">
    <property type="protein sequence ID" value="KAG2215878.1"/>
    <property type="molecule type" value="Genomic_DNA"/>
</dbReference>
<keyword evidence="1" id="KW-0479">Metal-binding</keyword>